<dbReference type="OMA" id="CNYIDCS"/>
<dbReference type="GO" id="GO:0016567">
    <property type="term" value="P:protein ubiquitination"/>
    <property type="evidence" value="ECO:0007669"/>
    <property type="project" value="UniProtKB-UniPathway"/>
</dbReference>
<evidence type="ECO:0000313" key="9">
    <source>
        <dbReference type="RefSeq" id="XP_010247338.1"/>
    </source>
</evidence>
<feature type="coiled-coil region" evidence="4">
    <location>
        <begin position="333"/>
        <end position="381"/>
    </location>
</feature>
<comment type="similarity">
    <text evidence="3">Belongs to the NPH3 family.</text>
</comment>
<dbReference type="eggNOG" id="ENOG502QYIX">
    <property type="taxonomic scope" value="Eukaryota"/>
</dbReference>
<accession>A0A1U7Z4Z0</accession>
<evidence type="ECO:0000256" key="1">
    <source>
        <dbReference type="ARBA" id="ARBA00004906"/>
    </source>
</evidence>
<dbReference type="InterPro" id="IPR000210">
    <property type="entry name" value="BTB/POZ_dom"/>
</dbReference>
<dbReference type="InterPro" id="IPR027356">
    <property type="entry name" value="NPH3_dom"/>
</dbReference>
<dbReference type="FunCoup" id="A0A1U7Z4Z0">
    <property type="interactions" value="601"/>
</dbReference>
<reference evidence="9" key="1">
    <citation type="submission" date="2025-08" db="UniProtKB">
        <authorList>
            <consortium name="RefSeq"/>
        </authorList>
    </citation>
    <scope>IDENTIFICATION</scope>
</reference>
<dbReference type="AlphaFoldDB" id="A0A1U7Z4Z0"/>
<dbReference type="KEGG" id="nnu:104590384"/>
<evidence type="ECO:0000256" key="2">
    <source>
        <dbReference type="ARBA" id="ARBA00022786"/>
    </source>
</evidence>
<dbReference type="UniPathway" id="UPA00143"/>
<evidence type="ECO:0000256" key="3">
    <source>
        <dbReference type="PROSITE-ProRule" id="PRU00982"/>
    </source>
</evidence>
<sequence>MRGWEDLGVVETIYEEEYEDSSNSPSLSPTLTLPPTPLQTRVQTWSLAIGAETDVSIHVQDQLFQLHKDPLTSRSGYLKRHLSGCSEITVSPPLSITAQTFSLVADFCYGSDVVITPFNVAALRIAAELLDMNEENCGDGVNDGNLRQRTEIYFCQAVSANREYATIVLRSCLELLPEAEERGFLVSRCIEALGLMDGVDETNAWIHDLTSLSVGLFQKIVGSMHEKLSLNHDLLYRIVDFYLKENGVKITEEEKSKMCGSVDCNKLSSHLLRHAVQNPRMPLRFIVRAMLVEQLNTRHCVISTATSAINSHQRKVQVKDKNEAVTLGAILQRDAALRQVAQLKESMETTNSRIESLERELMNMKNLLRESENKREALESGRSASFRFNSEKKVGKGERESVSSASFRFGDKGERGGSSSSSSDRSCDENNLRNSKKSLGWRLMNGLKSAFRTSSSTAKPESDGWISSKEDGNCDEDGDEDLVVIKKDRPFHHRRNLSLV</sequence>
<feature type="domain" description="NPH3" evidence="7">
    <location>
        <begin position="211"/>
        <end position="296"/>
    </location>
</feature>
<dbReference type="InterPro" id="IPR043454">
    <property type="entry name" value="NPH3/RPT2-like"/>
</dbReference>
<keyword evidence="8" id="KW-1185">Reference proteome</keyword>
<dbReference type="Pfam" id="PF03000">
    <property type="entry name" value="NPH3"/>
    <property type="match status" value="1"/>
</dbReference>
<dbReference type="Gene3D" id="3.30.710.10">
    <property type="entry name" value="Potassium Channel Kv1.1, Chain A"/>
    <property type="match status" value="1"/>
</dbReference>
<dbReference type="PROSITE" id="PS50097">
    <property type="entry name" value="BTB"/>
    <property type="match status" value="1"/>
</dbReference>
<evidence type="ECO:0000313" key="8">
    <source>
        <dbReference type="Proteomes" id="UP000189703"/>
    </source>
</evidence>
<dbReference type="SMART" id="SM00225">
    <property type="entry name" value="BTB"/>
    <property type="match status" value="1"/>
</dbReference>
<dbReference type="InterPro" id="IPR011333">
    <property type="entry name" value="SKP1/BTB/POZ_sf"/>
</dbReference>
<feature type="compositionally biased region" description="Basic and acidic residues" evidence="5">
    <location>
        <begin position="390"/>
        <end position="401"/>
    </location>
</feature>
<evidence type="ECO:0000259" key="7">
    <source>
        <dbReference type="PROSITE" id="PS51649"/>
    </source>
</evidence>
<dbReference type="Proteomes" id="UP000189703">
    <property type="component" value="Unplaced"/>
</dbReference>
<evidence type="ECO:0000256" key="5">
    <source>
        <dbReference type="SAM" id="MobiDB-lite"/>
    </source>
</evidence>
<feature type="domain" description="BTB" evidence="6">
    <location>
        <begin position="53"/>
        <end position="117"/>
    </location>
</feature>
<dbReference type="InParanoid" id="A0A1U7Z4Z0"/>
<comment type="pathway">
    <text evidence="1">Protein modification; protein ubiquitination.</text>
</comment>
<dbReference type="RefSeq" id="XP_010247338.1">
    <property type="nucleotide sequence ID" value="XM_010249036.2"/>
</dbReference>
<dbReference type="OrthoDB" id="407106at2759"/>
<feature type="region of interest" description="Disordered" evidence="5">
    <location>
        <begin position="390"/>
        <end position="433"/>
    </location>
</feature>
<protein>
    <submittedName>
        <fullName evidence="9">BTB/POZ domain-containing protein At3g49900</fullName>
    </submittedName>
</protein>
<gene>
    <name evidence="9" type="primary">LOC104590384</name>
</gene>
<dbReference type="PROSITE" id="PS51649">
    <property type="entry name" value="NPH3"/>
    <property type="match status" value="1"/>
</dbReference>
<dbReference type="PANTHER" id="PTHR32370">
    <property type="entry name" value="OS12G0117600 PROTEIN"/>
    <property type="match status" value="1"/>
</dbReference>
<dbReference type="SUPFAM" id="SSF54695">
    <property type="entry name" value="POZ domain"/>
    <property type="match status" value="1"/>
</dbReference>
<keyword evidence="4" id="KW-0175">Coiled coil</keyword>
<dbReference type="GeneID" id="104590384"/>
<name>A0A1U7Z4Z0_NELNU</name>
<evidence type="ECO:0000256" key="4">
    <source>
        <dbReference type="SAM" id="Coils"/>
    </source>
</evidence>
<feature type="region of interest" description="Disordered" evidence="5">
    <location>
        <begin position="452"/>
        <end position="477"/>
    </location>
</feature>
<organism evidence="8 9">
    <name type="scientific">Nelumbo nucifera</name>
    <name type="common">Sacred lotus</name>
    <dbReference type="NCBI Taxonomy" id="4432"/>
    <lineage>
        <taxon>Eukaryota</taxon>
        <taxon>Viridiplantae</taxon>
        <taxon>Streptophyta</taxon>
        <taxon>Embryophyta</taxon>
        <taxon>Tracheophyta</taxon>
        <taxon>Spermatophyta</taxon>
        <taxon>Magnoliopsida</taxon>
        <taxon>Proteales</taxon>
        <taxon>Nelumbonaceae</taxon>
        <taxon>Nelumbo</taxon>
    </lineage>
</organism>
<proteinExistence type="inferred from homology"/>
<keyword evidence="2" id="KW-0833">Ubl conjugation pathway</keyword>
<evidence type="ECO:0000259" key="6">
    <source>
        <dbReference type="PROSITE" id="PS50097"/>
    </source>
</evidence>
<dbReference type="Pfam" id="PF00651">
    <property type="entry name" value="BTB"/>
    <property type="match status" value="1"/>
</dbReference>